<evidence type="ECO:0000313" key="2">
    <source>
        <dbReference type="EMBL" id="CAH1240530.1"/>
    </source>
</evidence>
<accession>A0A8J9VJF4</accession>
<evidence type="ECO:0000313" key="3">
    <source>
        <dbReference type="Proteomes" id="UP000838412"/>
    </source>
</evidence>
<dbReference type="GO" id="GO:0016020">
    <property type="term" value="C:membrane"/>
    <property type="evidence" value="ECO:0007669"/>
    <property type="project" value="InterPro"/>
</dbReference>
<dbReference type="Pfam" id="PF00005">
    <property type="entry name" value="ABC_tran"/>
    <property type="match status" value="1"/>
</dbReference>
<dbReference type="GO" id="GO:0005524">
    <property type="term" value="F:ATP binding"/>
    <property type="evidence" value="ECO:0007669"/>
    <property type="project" value="InterPro"/>
</dbReference>
<feature type="domain" description="ABC transporter" evidence="1">
    <location>
        <begin position="120"/>
        <end position="206"/>
    </location>
</feature>
<keyword evidence="3" id="KW-1185">Reference proteome</keyword>
<dbReference type="Gene3D" id="3.40.50.300">
    <property type="entry name" value="P-loop containing nucleotide triphosphate hydrolases"/>
    <property type="match status" value="1"/>
</dbReference>
<dbReference type="GO" id="GO:0016887">
    <property type="term" value="F:ATP hydrolysis activity"/>
    <property type="evidence" value="ECO:0007669"/>
    <property type="project" value="InterPro"/>
</dbReference>
<dbReference type="InterPro" id="IPR027417">
    <property type="entry name" value="P-loop_NTPase"/>
</dbReference>
<dbReference type="GO" id="GO:0140359">
    <property type="term" value="F:ABC-type transporter activity"/>
    <property type="evidence" value="ECO:0007669"/>
    <property type="project" value="InterPro"/>
</dbReference>
<reference evidence="2" key="1">
    <citation type="submission" date="2022-01" db="EMBL/GenBank/DDBJ databases">
        <authorList>
            <person name="Braso-Vives M."/>
        </authorList>
    </citation>
    <scope>NUCLEOTIDE SEQUENCE</scope>
</reference>
<dbReference type="EMBL" id="OV696696">
    <property type="protein sequence ID" value="CAH1240530.1"/>
    <property type="molecule type" value="Genomic_DNA"/>
</dbReference>
<name>A0A8J9VJF4_BRALA</name>
<evidence type="ECO:0000259" key="1">
    <source>
        <dbReference type="Pfam" id="PF00005"/>
    </source>
</evidence>
<dbReference type="InterPro" id="IPR026082">
    <property type="entry name" value="ABCA"/>
</dbReference>
<proteinExistence type="predicted"/>
<sequence length="217" mass="24071">MSLLMLGCVPRYFLLRFLDVRSTGRDPVDICRCGSQKSRTSHEPLDFYTNPSYNTFSPVHTKSEDDNIIKERHRVSRILSGSDYGKLVATIINLTKTFPKDGGFKLFKKTEEDKYKNAVSQLTLGVESGEVFGLLGPNGAGKTTAMNVITADMAPSQGRVCVAGHDVLSNLSEAFQAMGFCPQTDALWELVTPREHLEIYAAIRGMKDKDIKVICDQ</sequence>
<dbReference type="Proteomes" id="UP000838412">
    <property type="component" value="Chromosome 11"/>
</dbReference>
<dbReference type="PANTHER" id="PTHR19229">
    <property type="entry name" value="ATP-BINDING CASSETTE TRANSPORTER SUBFAMILY A ABCA"/>
    <property type="match status" value="1"/>
</dbReference>
<dbReference type="InterPro" id="IPR003439">
    <property type="entry name" value="ABC_transporter-like_ATP-bd"/>
</dbReference>
<dbReference type="GO" id="GO:0005319">
    <property type="term" value="F:lipid transporter activity"/>
    <property type="evidence" value="ECO:0007669"/>
    <property type="project" value="TreeGrafter"/>
</dbReference>
<dbReference type="AlphaFoldDB" id="A0A8J9VJF4"/>
<protein>
    <submittedName>
        <fullName evidence="2">ABCA4 protein</fullName>
    </submittedName>
</protein>
<gene>
    <name evidence="2" type="primary">ABCA4</name>
    <name evidence="2" type="ORF">BLAG_LOCUS4463</name>
</gene>
<dbReference type="OrthoDB" id="6512918at2759"/>
<organism evidence="2 3">
    <name type="scientific">Branchiostoma lanceolatum</name>
    <name type="common">Common lancelet</name>
    <name type="synonym">Amphioxus lanceolatum</name>
    <dbReference type="NCBI Taxonomy" id="7740"/>
    <lineage>
        <taxon>Eukaryota</taxon>
        <taxon>Metazoa</taxon>
        <taxon>Chordata</taxon>
        <taxon>Cephalochordata</taxon>
        <taxon>Leptocardii</taxon>
        <taxon>Amphioxiformes</taxon>
        <taxon>Branchiostomatidae</taxon>
        <taxon>Branchiostoma</taxon>
    </lineage>
</organism>
<dbReference type="SUPFAM" id="SSF52540">
    <property type="entry name" value="P-loop containing nucleoside triphosphate hydrolases"/>
    <property type="match status" value="1"/>
</dbReference>
<dbReference type="PANTHER" id="PTHR19229:SF209">
    <property type="entry name" value="ATP-BINDING CASSETTE SUB-FAMILY A MEMBER 5 ISOFORM X1"/>
    <property type="match status" value="1"/>
</dbReference>